<comment type="catalytic activity">
    <reaction evidence="1 9 10">
        <text>ATP-dependent breakage, passage and rejoining of double-stranded DNA.</text>
        <dbReference type="EC" id="5.6.2.2"/>
    </reaction>
</comment>
<dbReference type="Gene3D" id="3.30.1360.40">
    <property type="match status" value="1"/>
</dbReference>
<comment type="subunit">
    <text evidence="9">Heterotetramer, composed of two GyrA and two GyrB chains. In the heterotetramer, GyrA contains the active site tyrosine that forms a transient covalent intermediate with DNA, while GyrB binds cofactors and catalyzes ATP hydrolysis.</text>
</comment>
<comment type="subunit">
    <text evidence="8">Heterotetramer composed of ParC and ParE.</text>
</comment>
<dbReference type="Proteomes" id="UP000195455">
    <property type="component" value="Unassembled WGS sequence"/>
</dbReference>
<dbReference type="SUPFAM" id="SSF56719">
    <property type="entry name" value="Type II DNA topoisomerase"/>
    <property type="match status" value="1"/>
</dbReference>
<dbReference type="NCBIfam" id="NF004044">
    <property type="entry name" value="PRK05561.1"/>
    <property type="match status" value="1"/>
</dbReference>
<evidence type="ECO:0000256" key="4">
    <source>
        <dbReference type="ARBA" id="ARBA00022840"/>
    </source>
</evidence>
<dbReference type="InterPro" id="IPR013757">
    <property type="entry name" value="Topo_IIA_A_a_sf"/>
</dbReference>
<dbReference type="AlphaFoldDB" id="A0A1Y3UCW6"/>
<evidence type="ECO:0000313" key="13">
    <source>
        <dbReference type="EMBL" id="OUN44947.1"/>
    </source>
</evidence>
<dbReference type="InterPro" id="IPR002205">
    <property type="entry name" value="Topo_IIA_dom_A"/>
</dbReference>
<evidence type="ECO:0000256" key="7">
    <source>
        <dbReference type="ARBA" id="ARBA00023235"/>
    </source>
</evidence>
<protein>
    <recommendedName>
        <fullName evidence="9">DNA gyrase subunit A</fullName>
        <ecNumber evidence="9">5.6.2.2</ecNumber>
    </recommendedName>
</protein>
<dbReference type="GO" id="GO:0034335">
    <property type="term" value="F:DNA negative supercoiling activity"/>
    <property type="evidence" value="ECO:0007669"/>
    <property type="project" value="UniProtKB-ARBA"/>
</dbReference>
<feature type="region of interest" description="Disordered" evidence="11">
    <location>
        <begin position="815"/>
        <end position="846"/>
    </location>
</feature>
<evidence type="ECO:0000256" key="11">
    <source>
        <dbReference type="SAM" id="MobiDB-lite"/>
    </source>
</evidence>
<name>A0A1Y3UCW6_9FIRM</name>
<feature type="compositionally biased region" description="Acidic residues" evidence="11">
    <location>
        <begin position="831"/>
        <end position="846"/>
    </location>
</feature>
<dbReference type="InterPro" id="IPR006691">
    <property type="entry name" value="GyrA/parC_rep"/>
</dbReference>
<dbReference type="GO" id="GO:0006265">
    <property type="term" value="P:DNA topological change"/>
    <property type="evidence" value="ECO:0007669"/>
    <property type="project" value="UniProtKB-UniRule"/>
</dbReference>
<dbReference type="InterPro" id="IPR013758">
    <property type="entry name" value="Topo_IIA_A/C_ab"/>
</dbReference>
<dbReference type="SUPFAM" id="SSF101904">
    <property type="entry name" value="GyrA/ParC C-terminal domain-like"/>
    <property type="match status" value="1"/>
</dbReference>
<comment type="miscellaneous">
    <text evidence="9">Few gyrases are as efficient as E.coli at forming negative supercoils. Not all organisms have 2 type II topoisomerases; in organisms with a single type II topoisomerase this enzyme also has to decatenate newly replicated chromosomes.</text>
</comment>
<evidence type="ECO:0000256" key="3">
    <source>
        <dbReference type="ARBA" id="ARBA00022741"/>
    </source>
</evidence>
<dbReference type="GO" id="GO:0006261">
    <property type="term" value="P:DNA-templated DNA replication"/>
    <property type="evidence" value="ECO:0007669"/>
    <property type="project" value="UniProtKB-UniRule"/>
</dbReference>
<dbReference type="InterPro" id="IPR005743">
    <property type="entry name" value="GyrA"/>
</dbReference>
<dbReference type="PANTHER" id="PTHR43493:SF5">
    <property type="entry name" value="DNA GYRASE SUBUNIT A, CHLOROPLASTIC_MITOCHONDRIAL"/>
    <property type="match status" value="1"/>
</dbReference>
<dbReference type="FunFam" id="1.10.268.10:FF:000001">
    <property type="entry name" value="DNA gyrase subunit A"/>
    <property type="match status" value="1"/>
</dbReference>
<keyword evidence="5 9" id="KW-0799">Topoisomerase</keyword>
<dbReference type="Gene3D" id="1.10.268.10">
    <property type="entry name" value="Topoisomerase, domain 3"/>
    <property type="match status" value="1"/>
</dbReference>
<dbReference type="InterPro" id="IPR050220">
    <property type="entry name" value="Type_II_DNA_Topoisomerases"/>
</dbReference>
<keyword evidence="4 9" id="KW-0067">ATP-binding</keyword>
<dbReference type="PANTHER" id="PTHR43493">
    <property type="entry name" value="DNA GYRASE/TOPOISOMERASE SUBUNIT A"/>
    <property type="match status" value="1"/>
</dbReference>
<dbReference type="NCBIfam" id="TIGR01063">
    <property type="entry name" value="gyrA"/>
    <property type="match status" value="1"/>
</dbReference>
<dbReference type="GO" id="GO:0009330">
    <property type="term" value="C:DNA topoisomerase type II (double strand cut, ATP-hydrolyzing) complex"/>
    <property type="evidence" value="ECO:0007669"/>
    <property type="project" value="TreeGrafter"/>
</dbReference>
<dbReference type="GO" id="GO:0005524">
    <property type="term" value="F:ATP binding"/>
    <property type="evidence" value="ECO:0007669"/>
    <property type="project" value="UniProtKB-UniRule"/>
</dbReference>
<dbReference type="HAMAP" id="MF_01897">
    <property type="entry name" value="GyrA"/>
    <property type="match status" value="1"/>
</dbReference>
<sequence length="846" mass="94455">MSEVNNEMDKVVSIDINEEMKKCYIDYAMSVIVARALPDVRDGLKPVQRRILYSMNEMNLEPNKPYKKSARITGDTMGKYHPHGDSSIYQAMVRMAQNFSMRYMLVDGHGNFGSIDGYGAAAARYTEARMSKVAAAMLADIEKDTVDFVPNYDETEKEPVVLPARIPNLLVNGSSGIAVGMATNIPPHNLGEVIDGLTVMIDNKINGKETDVEELMEYIKGPDFPTGATILGKSGIRAAYRTGRGKILVRSTAEIQPMGNGREKIVVTEIPYMVNKLRLIEKIAELVKEKRVDGISDLYDASAGDDIQIIIELKKDVNANVILNQLYKYTQLQESFGAIMIALVNGKPAVLNLQQMLAEYLKHQEEVVTRRTKFNLDKAEKRAHILEGLRIAISNIDEVIRIIRTSYDNAKERLMERFGLSEIQAQAILEMQLRRLQGLEHEKIDAEYKDLQEKIAYYKSLLADEAKLLGVIRDEMQDIKAKYADPRRTQLVANPGEIDVEDLIDEETCVFTLSNLNYVKRTPLMTYKSQNRGGRGIVGMQTRDEDFVKDLFLCSTHDTILFFTDHGRVYRLKGYEVPEAGRTARGMAIVNLLEIAPDESVTAVIPVKEFREDRYLVMLTKQGLIKKTDMASYSNIRKGGLIAINLREDDSLISVMTTEGEDEILAATRNGMGIRFSEKDVRPMGRTATGVKAISLREGDYLVSAVKMSPTAKVLNVTEKGFGKRTVPDEFKVQYRGGMGVKIHQLTEKTGLLTGVLMLEENEEVMLITSEGVIIRLRGADISTIGRVSQGVKLMNLDEGVSVVGIAKITEDDIESEEEELAELAEKEAEAAAENEEITVSEDTEA</sequence>
<evidence type="ECO:0000313" key="14">
    <source>
        <dbReference type="Proteomes" id="UP000195455"/>
    </source>
</evidence>
<dbReference type="InterPro" id="IPR013760">
    <property type="entry name" value="Topo_IIA-like_dom_sf"/>
</dbReference>
<dbReference type="GO" id="GO:0005737">
    <property type="term" value="C:cytoplasm"/>
    <property type="evidence" value="ECO:0007669"/>
    <property type="project" value="UniProtKB-SubCell"/>
</dbReference>
<reference evidence="14" key="1">
    <citation type="submission" date="2017-04" db="EMBL/GenBank/DDBJ databases">
        <title>Function of individual gut microbiota members based on whole genome sequencing of pure cultures obtained from chicken caecum.</title>
        <authorList>
            <person name="Medvecky M."/>
            <person name="Cejkova D."/>
            <person name="Polansky O."/>
            <person name="Karasova D."/>
            <person name="Kubasova T."/>
            <person name="Cizek A."/>
            <person name="Rychlik I."/>
        </authorList>
    </citation>
    <scope>NUCLEOTIDE SEQUENCE [LARGE SCALE GENOMIC DNA]</scope>
    <source>
        <strain evidence="14">An75</strain>
    </source>
</reference>
<evidence type="ECO:0000256" key="2">
    <source>
        <dbReference type="ARBA" id="ARBA00008263"/>
    </source>
</evidence>
<dbReference type="FunFam" id="3.90.199.10:FF:000001">
    <property type="entry name" value="DNA gyrase subunit A"/>
    <property type="match status" value="1"/>
</dbReference>
<gene>
    <name evidence="9" type="primary">gyrA</name>
    <name evidence="13" type="ORF">B5G26_04740</name>
</gene>
<dbReference type="CDD" id="cd00187">
    <property type="entry name" value="TOP4c"/>
    <property type="match status" value="1"/>
</dbReference>
<dbReference type="RefSeq" id="WP_087988890.1">
    <property type="nucleotide sequence ID" value="NZ_NFHM01000004.1"/>
</dbReference>
<evidence type="ECO:0000256" key="8">
    <source>
        <dbReference type="ARBA" id="ARBA00063644"/>
    </source>
</evidence>
<dbReference type="Pfam" id="PF00521">
    <property type="entry name" value="DNA_topoisoIV"/>
    <property type="match status" value="1"/>
</dbReference>
<dbReference type="GO" id="GO:0003677">
    <property type="term" value="F:DNA binding"/>
    <property type="evidence" value="ECO:0007669"/>
    <property type="project" value="UniProtKB-UniRule"/>
</dbReference>
<evidence type="ECO:0000256" key="5">
    <source>
        <dbReference type="ARBA" id="ARBA00023029"/>
    </source>
</evidence>
<organism evidence="13 14">
    <name type="scientific">Anaerotignum lactatifermentans</name>
    <dbReference type="NCBI Taxonomy" id="160404"/>
    <lineage>
        <taxon>Bacteria</taxon>
        <taxon>Bacillati</taxon>
        <taxon>Bacillota</taxon>
        <taxon>Clostridia</taxon>
        <taxon>Lachnospirales</taxon>
        <taxon>Anaerotignaceae</taxon>
        <taxon>Anaerotignum</taxon>
    </lineage>
</organism>
<feature type="domain" description="Topo IIA-type catalytic" evidence="12">
    <location>
        <begin position="37"/>
        <end position="503"/>
    </location>
</feature>
<comment type="similarity">
    <text evidence="2 9">Belongs to the type II topoisomerase GyrA/ParC subunit family.</text>
</comment>
<evidence type="ECO:0000256" key="10">
    <source>
        <dbReference type="PROSITE-ProRule" id="PRU01384"/>
    </source>
</evidence>
<keyword evidence="9" id="KW-0963">Cytoplasm</keyword>
<evidence type="ECO:0000256" key="9">
    <source>
        <dbReference type="HAMAP-Rule" id="MF_01897"/>
    </source>
</evidence>
<dbReference type="Gene3D" id="3.90.199.10">
    <property type="entry name" value="Topoisomerase II, domain 5"/>
    <property type="match status" value="1"/>
</dbReference>
<dbReference type="Gene3D" id="2.120.10.90">
    <property type="entry name" value="DNA gyrase/topoisomerase IV, subunit A, C-terminal"/>
    <property type="match status" value="1"/>
</dbReference>
<comment type="function">
    <text evidence="9">A type II topoisomerase that negatively supercoils closed circular double-stranded (ds) DNA in an ATP-dependent manner to modulate DNA topology and maintain chromosomes in an underwound state. Negative supercoiling favors strand separation, and DNA replication, transcription, recombination and repair, all of which involve strand separation. Also able to catalyze the interconversion of other topological isomers of dsDNA rings, including catenanes and knotted rings. Type II topoisomerases break and join 2 DNA strands simultaneously in an ATP-dependent manner.</text>
</comment>
<keyword evidence="7 9" id="KW-0413">Isomerase</keyword>
<comment type="caution">
    <text evidence="13">The sequence shown here is derived from an EMBL/GenBank/DDBJ whole genome shotgun (WGS) entry which is preliminary data.</text>
</comment>
<evidence type="ECO:0000256" key="1">
    <source>
        <dbReference type="ARBA" id="ARBA00000185"/>
    </source>
</evidence>
<proteinExistence type="inferred from homology"/>
<keyword evidence="3 9" id="KW-0547">Nucleotide-binding</keyword>
<dbReference type="SMART" id="SM00434">
    <property type="entry name" value="TOP4c"/>
    <property type="match status" value="1"/>
</dbReference>
<dbReference type="InterPro" id="IPR035516">
    <property type="entry name" value="Gyrase/topoIV_suA_C"/>
</dbReference>
<dbReference type="FunFam" id="3.30.1360.40:FF:000002">
    <property type="entry name" value="DNA gyrase subunit A"/>
    <property type="match status" value="1"/>
</dbReference>
<dbReference type="Pfam" id="PF03989">
    <property type="entry name" value="DNA_gyraseA_C"/>
    <property type="match status" value="6"/>
</dbReference>
<dbReference type="FunFam" id="2.120.10.90:FF:000005">
    <property type="entry name" value="DNA topoisomerase 4 subunit A"/>
    <property type="match status" value="1"/>
</dbReference>
<dbReference type="PROSITE" id="PS52040">
    <property type="entry name" value="TOPO_IIA"/>
    <property type="match status" value="1"/>
</dbReference>
<dbReference type="EMBL" id="NFHM01000004">
    <property type="protein sequence ID" value="OUN44947.1"/>
    <property type="molecule type" value="Genomic_DNA"/>
</dbReference>
<evidence type="ECO:0000256" key="6">
    <source>
        <dbReference type="ARBA" id="ARBA00023125"/>
    </source>
</evidence>
<dbReference type="NCBIfam" id="NF004043">
    <property type="entry name" value="PRK05560.1"/>
    <property type="match status" value="1"/>
</dbReference>
<feature type="short sequence motif" description="GyrA-box" evidence="9">
    <location>
        <begin position="530"/>
        <end position="536"/>
    </location>
</feature>
<comment type="subcellular location">
    <subcellularLocation>
        <location evidence="9">Cytoplasm</location>
    </subcellularLocation>
</comment>
<feature type="active site" description="O-(5'-phospho-DNA)-tyrosine intermediate" evidence="9 10">
    <location>
        <position position="125"/>
    </location>
</feature>
<evidence type="ECO:0000259" key="12">
    <source>
        <dbReference type="PROSITE" id="PS52040"/>
    </source>
</evidence>
<dbReference type="GO" id="GO:0005694">
    <property type="term" value="C:chromosome"/>
    <property type="evidence" value="ECO:0007669"/>
    <property type="project" value="InterPro"/>
</dbReference>
<accession>A0A1Y3UCW6</accession>
<keyword evidence="6 9" id="KW-0238">DNA-binding</keyword>
<dbReference type="EC" id="5.6.2.2" evidence="9"/>